<evidence type="ECO:0000313" key="2">
    <source>
        <dbReference type="Proteomes" id="UP001303046"/>
    </source>
</evidence>
<keyword evidence="2" id="KW-1185">Reference proteome</keyword>
<name>A0ABR1CEN7_NECAM</name>
<dbReference type="Proteomes" id="UP001303046">
    <property type="component" value="Unassembled WGS sequence"/>
</dbReference>
<dbReference type="EMBL" id="JAVFWL010000002">
    <property type="protein sequence ID" value="KAK6736310.1"/>
    <property type="molecule type" value="Genomic_DNA"/>
</dbReference>
<evidence type="ECO:0000313" key="1">
    <source>
        <dbReference type="EMBL" id="KAK6736310.1"/>
    </source>
</evidence>
<comment type="caution">
    <text evidence="1">The sequence shown here is derived from an EMBL/GenBank/DDBJ whole genome shotgun (WGS) entry which is preliminary data.</text>
</comment>
<protein>
    <submittedName>
        <fullName evidence="1">Uncharacterized protein</fullName>
    </submittedName>
</protein>
<sequence length="259" mass="28513">MVSSPVSTASSFDAQMMQEALDLAIEDTCRGFGLLSPYTNEHDIQGLPKIDNDGLEENRKDGLMPGGDAACGSLTYDGIIFMERSKKFPASHYHIEEMNKGPALSYAAETWADTAAASRTYYPQSPREICLLDGPAESSAGCGSWTSSTSLTKVESILDDNGERTIRVEEMLVPARAVKTGHLVDHAPRLARIPSQYQLESLTEVYVCDYPTLFTNSAKQYSGEMDVEALTTAFETNHVAREPTELHQVYSEYVSEVLY</sequence>
<accession>A0ABR1CEN7</accession>
<gene>
    <name evidence="1" type="primary">Necator_chrII.g6952</name>
    <name evidence="1" type="ORF">RB195_019159</name>
</gene>
<proteinExistence type="predicted"/>
<reference evidence="1 2" key="1">
    <citation type="submission" date="2023-08" db="EMBL/GenBank/DDBJ databases">
        <title>A Necator americanus chromosomal reference genome.</title>
        <authorList>
            <person name="Ilik V."/>
            <person name="Petrzelkova K.J."/>
            <person name="Pardy F."/>
            <person name="Fuh T."/>
            <person name="Niatou-Singa F.S."/>
            <person name="Gouil Q."/>
            <person name="Baker L."/>
            <person name="Ritchie M.E."/>
            <person name="Jex A.R."/>
            <person name="Gazzola D."/>
            <person name="Li H."/>
            <person name="Toshio Fujiwara R."/>
            <person name="Zhan B."/>
            <person name="Aroian R.V."/>
            <person name="Pafco B."/>
            <person name="Schwarz E.M."/>
        </authorList>
    </citation>
    <scope>NUCLEOTIDE SEQUENCE [LARGE SCALE GENOMIC DNA]</scope>
    <source>
        <strain evidence="1 2">Aroian</strain>
        <tissue evidence="1">Whole animal</tissue>
    </source>
</reference>
<organism evidence="1 2">
    <name type="scientific">Necator americanus</name>
    <name type="common">Human hookworm</name>
    <dbReference type="NCBI Taxonomy" id="51031"/>
    <lineage>
        <taxon>Eukaryota</taxon>
        <taxon>Metazoa</taxon>
        <taxon>Ecdysozoa</taxon>
        <taxon>Nematoda</taxon>
        <taxon>Chromadorea</taxon>
        <taxon>Rhabditida</taxon>
        <taxon>Rhabditina</taxon>
        <taxon>Rhabditomorpha</taxon>
        <taxon>Strongyloidea</taxon>
        <taxon>Ancylostomatidae</taxon>
        <taxon>Bunostominae</taxon>
        <taxon>Necator</taxon>
    </lineage>
</organism>